<dbReference type="Gene3D" id="1.10.620.20">
    <property type="entry name" value="Ribonucleotide Reductase, subunit A"/>
    <property type="match status" value="1"/>
</dbReference>
<dbReference type="AlphaFoldDB" id="A0A6C0ACF7"/>
<keyword evidence="2" id="KW-0472">Membrane</keyword>
<dbReference type="InterPro" id="IPR030475">
    <property type="entry name" value="RNR_small_AS"/>
</dbReference>
<keyword evidence="2" id="KW-1133">Transmembrane helix</keyword>
<dbReference type="Pfam" id="PF00268">
    <property type="entry name" value="Ribonuc_red_sm"/>
    <property type="match status" value="1"/>
</dbReference>
<comment type="similarity">
    <text evidence="1">Belongs to the ribonucleoside diphosphate reductase small chain family.</text>
</comment>
<dbReference type="CDD" id="cd01049">
    <property type="entry name" value="RNRR2"/>
    <property type="match status" value="1"/>
</dbReference>
<dbReference type="GO" id="GO:0016491">
    <property type="term" value="F:oxidoreductase activity"/>
    <property type="evidence" value="ECO:0007669"/>
    <property type="project" value="InterPro"/>
</dbReference>
<sequence>MVDNLDVNETILEDGVDYNKERLKKVFIVENMNSITSTVTNIVKKYDDETDAIEEIIKTLRTVQKERSGDANEPLLREEERRFTVFPIKYKKFWDMYKEQLAMLWKAEEIDFSKDREDYETLSDNEKTFIKYVLAFFAASDGIVNFNLSSRFLNDITAMEVQICYMFQMMMENIHGEVYSLMLDNIISDPKERNLLFNAIENVASVKAMADWAFKWIDSPKKFAYRVLAFAIVEGVFFSGAFAAIFWFKKQKAKGKDFMNGLTSSNDFIARDEGRHTAFGVAMYRELEFRIPSKEVYNIFREAVEISETFMIDAIPVKLIGMSSDMMNDYIKYTADQLIVDLGYDKLFNKKNPFTFMKTIGLDSKKNFHERRPNEYQDAHVLNQSSGDYLKNLDDNDDF</sequence>
<dbReference type="PANTHER" id="PTHR23409:SF18">
    <property type="entry name" value="RIBONUCLEOSIDE-DIPHOSPHATE REDUCTASE SUBUNIT M2"/>
    <property type="match status" value="1"/>
</dbReference>
<reference evidence="3" key="1">
    <citation type="journal article" date="2020" name="Nature">
        <title>Giant virus diversity and host interactions through global metagenomics.</title>
        <authorList>
            <person name="Schulz F."/>
            <person name="Roux S."/>
            <person name="Paez-Espino D."/>
            <person name="Jungbluth S."/>
            <person name="Walsh D.A."/>
            <person name="Denef V.J."/>
            <person name="McMahon K.D."/>
            <person name="Konstantinidis K.T."/>
            <person name="Eloe-Fadrosh E.A."/>
            <person name="Kyrpides N.C."/>
            <person name="Woyke T."/>
        </authorList>
    </citation>
    <scope>NUCLEOTIDE SEQUENCE</scope>
    <source>
        <strain evidence="3">GVMAG-S-1004661-13</strain>
    </source>
</reference>
<evidence type="ECO:0000256" key="2">
    <source>
        <dbReference type="SAM" id="Phobius"/>
    </source>
</evidence>
<dbReference type="SUPFAM" id="SSF47240">
    <property type="entry name" value="Ferritin-like"/>
    <property type="match status" value="1"/>
</dbReference>
<accession>A0A6C0ACF7</accession>
<name>A0A6C0ACF7_9ZZZZ</name>
<dbReference type="InterPro" id="IPR033909">
    <property type="entry name" value="RNR_small"/>
</dbReference>
<dbReference type="InterPro" id="IPR012348">
    <property type="entry name" value="RNR-like"/>
</dbReference>
<dbReference type="EMBL" id="MN740546">
    <property type="protein sequence ID" value="QHS77399.1"/>
    <property type="molecule type" value="Genomic_DNA"/>
</dbReference>
<evidence type="ECO:0000256" key="1">
    <source>
        <dbReference type="ARBA" id="ARBA00009303"/>
    </source>
</evidence>
<evidence type="ECO:0000313" key="3">
    <source>
        <dbReference type="EMBL" id="QHS77399.1"/>
    </source>
</evidence>
<dbReference type="PROSITE" id="PS00368">
    <property type="entry name" value="RIBORED_SMALL"/>
    <property type="match status" value="1"/>
</dbReference>
<dbReference type="InterPro" id="IPR000358">
    <property type="entry name" value="RNR_small_fam"/>
</dbReference>
<keyword evidence="2" id="KW-0812">Transmembrane</keyword>
<dbReference type="InterPro" id="IPR009078">
    <property type="entry name" value="Ferritin-like_SF"/>
</dbReference>
<protein>
    <submittedName>
        <fullName evidence="3">Uncharacterized protein</fullName>
    </submittedName>
</protein>
<organism evidence="3">
    <name type="scientific">viral metagenome</name>
    <dbReference type="NCBI Taxonomy" id="1070528"/>
    <lineage>
        <taxon>unclassified sequences</taxon>
        <taxon>metagenomes</taxon>
        <taxon>organismal metagenomes</taxon>
    </lineage>
</organism>
<dbReference type="PANTHER" id="PTHR23409">
    <property type="entry name" value="RIBONUCLEOSIDE-DIPHOSPHATE REDUCTASE SMALL CHAIN"/>
    <property type="match status" value="1"/>
</dbReference>
<proteinExistence type="inferred from homology"/>
<feature type="transmembrane region" description="Helical" evidence="2">
    <location>
        <begin position="223"/>
        <end position="248"/>
    </location>
</feature>
<dbReference type="GO" id="GO:0009263">
    <property type="term" value="P:deoxyribonucleotide biosynthetic process"/>
    <property type="evidence" value="ECO:0007669"/>
    <property type="project" value="InterPro"/>
</dbReference>